<gene>
    <name evidence="1" type="ORF">PsYK624_122430</name>
</gene>
<dbReference type="EMBL" id="BPQB01000055">
    <property type="protein sequence ID" value="GJE96050.1"/>
    <property type="molecule type" value="Genomic_DNA"/>
</dbReference>
<dbReference type="AlphaFoldDB" id="A0A9P3GJ30"/>
<evidence type="ECO:0000313" key="2">
    <source>
        <dbReference type="Proteomes" id="UP000703269"/>
    </source>
</evidence>
<proteinExistence type="predicted"/>
<evidence type="ECO:0008006" key="3">
    <source>
        <dbReference type="Google" id="ProtNLM"/>
    </source>
</evidence>
<comment type="caution">
    <text evidence="1">The sequence shown here is derived from an EMBL/GenBank/DDBJ whole genome shotgun (WGS) entry which is preliminary data.</text>
</comment>
<reference evidence="1 2" key="1">
    <citation type="submission" date="2021-08" db="EMBL/GenBank/DDBJ databases">
        <title>Draft Genome Sequence of Phanerochaete sordida strain YK-624.</title>
        <authorList>
            <person name="Mori T."/>
            <person name="Dohra H."/>
            <person name="Suzuki T."/>
            <person name="Kawagishi H."/>
            <person name="Hirai H."/>
        </authorList>
    </citation>
    <scope>NUCLEOTIDE SEQUENCE [LARGE SCALE GENOMIC DNA]</scope>
    <source>
        <strain evidence="1 2">YK-624</strain>
    </source>
</reference>
<protein>
    <recommendedName>
        <fullName evidence="3">F-box domain-containing protein</fullName>
    </recommendedName>
</protein>
<name>A0A9P3GJ30_9APHY</name>
<accession>A0A9P3GJ30</accession>
<evidence type="ECO:0000313" key="1">
    <source>
        <dbReference type="EMBL" id="GJE96050.1"/>
    </source>
</evidence>
<dbReference type="OrthoDB" id="2788229at2759"/>
<organism evidence="1 2">
    <name type="scientific">Phanerochaete sordida</name>
    <dbReference type="NCBI Taxonomy" id="48140"/>
    <lineage>
        <taxon>Eukaryota</taxon>
        <taxon>Fungi</taxon>
        <taxon>Dikarya</taxon>
        <taxon>Basidiomycota</taxon>
        <taxon>Agaricomycotina</taxon>
        <taxon>Agaricomycetes</taxon>
        <taxon>Polyporales</taxon>
        <taxon>Phanerochaetaceae</taxon>
        <taxon>Phanerochaete</taxon>
    </lineage>
</organism>
<keyword evidence="2" id="KW-1185">Reference proteome</keyword>
<dbReference type="Proteomes" id="UP000703269">
    <property type="component" value="Unassembled WGS sequence"/>
</dbReference>
<sequence>MCVIPLELQDHVLDSLRGNRTALIDCALVCRAWRRRARFNLFHTMNIDWDSRHRTKLLLEILLETHGLVRELTLSSAAHLRPEELVGLLEGLENLESLSILAHRRGSGLLGLTRFATSHPALGERLLLAIARMEQLRAFDFTPRGFLYTEPEPWAYLYDGPALAVPGLRALRSLSGNMLPAPRMHRLWTALAAAKAREGAAPLEHLGTAVHSLRLLACLIRDVGSQLRSLHLDLRKMVLVGEDPASGFRTSGPTLAQCKKLHTLKLYLEAPSARENGNIDACAALFSTATEDLPLAHIQITLYNLSTKFFALPGIAEAVGALDENIVALPHLERVDWDLARCVPDSENYPDVPFAQLFSQLAAQTKRIEVNWTSDMEPTNPPQVEDG</sequence>